<feature type="region of interest" description="Disordered" evidence="1">
    <location>
        <begin position="45"/>
        <end position="82"/>
    </location>
</feature>
<sequence length="190" mass="21729">MDQELNNVETVEEKVTAEPTKTQPNDKKYSDAEVDEIVNKKYAKWKKEQEAEQSEAKKLKSMNADEKTKYNQDKRQAELDKREQEIARRELMAEAKSILNERGLPVDLAGVIDLTDADTVKASIEAIGKQWEQAVQKGIAEKLKGTQPLTKAPQNSNGITKEALTKMKYQERLDFKTKNPDEYNRIMKGQ</sequence>
<accession>A0AA87DUE7</accession>
<dbReference type="EMBL" id="ACRO01000047">
    <property type="protein sequence ID" value="EGF86019.1"/>
    <property type="molecule type" value="Genomic_DNA"/>
</dbReference>
<evidence type="ECO:0000313" key="2">
    <source>
        <dbReference type="EMBL" id="EGF86019.1"/>
    </source>
</evidence>
<dbReference type="RefSeq" id="WP_003148002.1">
    <property type="nucleotide sequence ID" value="NZ_GL883586.1"/>
</dbReference>
<evidence type="ECO:0000256" key="1">
    <source>
        <dbReference type="SAM" id="MobiDB-lite"/>
    </source>
</evidence>
<feature type="region of interest" description="Disordered" evidence="1">
    <location>
        <begin position="1"/>
        <end position="32"/>
    </location>
</feature>
<evidence type="ECO:0000313" key="3">
    <source>
        <dbReference type="Proteomes" id="UP000004773"/>
    </source>
</evidence>
<gene>
    <name evidence="2" type="ORF">HMPREF0428_01821</name>
</gene>
<comment type="caution">
    <text evidence="2">The sequence shown here is derived from an EMBL/GenBank/DDBJ whole genome shotgun (WGS) entry which is preliminary data.</text>
</comment>
<reference evidence="2 3" key="1">
    <citation type="submission" date="2011-03" db="EMBL/GenBank/DDBJ databases">
        <title>The Genome Sequence of Gemella haemolysans M341.</title>
        <authorList>
            <consortium name="The Broad Institute Genome Sequencing Platform"/>
            <consortium name="The Broad Institute Genome Sequencing Center for Infectious Disease"/>
            <person name="Earl A."/>
            <person name="Ward D."/>
            <person name="Feldgarden M."/>
            <person name="Gevers D."/>
            <person name="Sibley C.D."/>
            <person name="Field T.R."/>
            <person name="Grinwis M."/>
            <person name="Eshaghurshan C.S."/>
            <person name="Surette M.G."/>
            <person name="Young S.K."/>
            <person name="Zeng Q."/>
            <person name="Gargeya S."/>
            <person name="Fitzgerald M."/>
            <person name="Haas B."/>
            <person name="Abouelleil A."/>
            <person name="Alvarado L."/>
            <person name="Arachchi H.M."/>
            <person name="Berlin A."/>
            <person name="Brown A."/>
            <person name="Chapman S.B."/>
            <person name="Chen Z."/>
            <person name="Dunbar C."/>
            <person name="Freedman E."/>
            <person name="Gearin G."/>
            <person name="Gellesch M."/>
            <person name="Goldberg J."/>
            <person name="Griggs A."/>
            <person name="Gujja S."/>
            <person name="Heilman E.R."/>
            <person name="Heiman D."/>
            <person name="Howarth C."/>
            <person name="Larson L."/>
            <person name="Lui A."/>
            <person name="MacDonald P.J.P."/>
            <person name="Mehta T."/>
            <person name="Montmayeur A."/>
            <person name="Murphy C."/>
            <person name="Neiman D."/>
            <person name="Pearson M."/>
            <person name="Priest M."/>
            <person name="Roberts A."/>
            <person name="Saif S."/>
            <person name="Shea T."/>
            <person name="Shenoy N."/>
            <person name="Sisk P."/>
            <person name="Stolte C."/>
            <person name="Sykes S."/>
            <person name="White J."/>
            <person name="Yandava C."/>
            <person name="Wortman J."/>
            <person name="Nusbaum C."/>
            <person name="Birren B."/>
        </authorList>
    </citation>
    <scope>NUCLEOTIDE SEQUENCE [LARGE SCALE GENOMIC DNA]</scope>
    <source>
        <strain evidence="2 3">M341</strain>
    </source>
</reference>
<dbReference type="Pfam" id="PF14265">
    <property type="entry name" value="DUF4355"/>
    <property type="match status" value="1"/>
</dbReference>
<name>A0AA87DUE7_9BACL</name>
<proteinExistence type="predicted"/>
<dbReference type="InterPro" id="IPR025580">
    <property type="entry name" value="Gp46"/>
</dbReference>
<organism evidence="2 3">
    <name type="scientific">Gemella haemolysans M341</name>
    <dbReference type="NCBI Taxonomy" id="562981"/>
    <lineage>
        <taxon>Bacteria</taxon>
        <taxon>Bacillati</taxon>
        <taxon>Bacillota</taxon>
        <taxon>Bacilli</taxon>
        <taxon>Bacillales</taxon>
        <taxon>Gemellaceae</taxon>
        <taxon>Gemella</taxon>
    </lineage>
</organism>
<dbReference type="AlphaFoldDB" id="A0AA87DUE7"/>
<evidence type="ECO:0008006" key="4">
    <source>
        <dbReference type="Google" id="ProtNLM"/>
    </source>
</evidence>
<protein>
    <recommendedName>
        <fullName evidence="4">Phage scaffold protein</fullName>
    </recommendedName>
</protein>
<dbReference type="Proteomes" id="UP000004773">
    <property type="component" value="Unassembled WGS sequence"/>
</dbReference>